<evidence type="ECO:0000313" key="1">
    <source>
        <dbReference type="EMBL" id="KAK1434424.1"/>
    </source>
</evidence>
<gene>
    <name evidence="1" type="ORF">QVD17_00164</name>
</gene>
<proteinExistence type="predicted"/>
<protein>
    <submittedName>
        <fullName evidence="1">Uncharacterized protein</fullName>
    </submittedName>
</protein>
<reference evidence="1" key="1">
    <citation type="journal article" date="2023" name="bioRxiv">
        <title>Improved chromosome-level genome assembly for marigold (Tagetes erecta).</title>
        <authorList>
            <person name="Jiang F."/>
            <person name="Yuan L."/>
            <person name="Wang S."/>
            <person name="Wang H."/>
            <person name="Xu D."/>
            <person name="Wang A."/>
            <person name="Fan W."/>
        </authorList>
    </citation>
    <scope>NUCLEOTIDE SEQUENCE</scope>
    <source>
        <strain evidence="1">WSJ</strain>
        <tissue evidence="1">Leaf</tissue>
    </source>
</reference>
<dbReference type="EMBL" id="JAUHHV010000001">
    <property type="protein sequence ID" value="KAK1434424.1"/>
    <property type="molecule type" value="Genomic_DNA"/>
</dbReference>
<keyword evidence="2" id="KW-1185">Reference proteome</keyword>
<evidence type="ECO:0000313" key="2">
    <source>
        <dbReference type="Proteomes" id="UP001229421"/>
    </source>
</evidence>
<organism evidence="1 2">
    <name type="scientific">Tagetes erecta</name>
    <name type="common">African marigold</name>
    <dbReference type="NCBI Taxonomy" id="13708"/>
    <lineage>
        <taxon>Eukaryota</taxon>
        <taxon>Viridiplantae</taxon>
        <taxon>Streptophyta</taxon>
        <taxon>Embryophyta</taxon>
        <taxon>Tracheophyta</taxon>
        <taxon>Spermatophyta</taxon>
        <taxon>Magnoliopsida</taxon>
        <taxon>eudicotyledons</taxon>
        <taxon>Gunneridae</taxon>
        <taxon>Pentapetalae</taxon>
        <taxon>asterids</taxon>
        <taxon>campanulids</taxon>
        <taxon>Asterales</taxon>
        <taxon>Asteraceae</taxon>
        <taxon>Asteroideae</taxon>
        <taxon>Heliantheae alliance</taxon>
        <taxon>Tageteae</taxon>
        <taxon>Tagetes</taxon>
    </lineage>
</organism>
<dbReference type="AlphaFoldDB" id="A0AAD8L5A5"/>
<comment type="caution">
    <text evidence="1">The sequence shown here is derived from an EMBL/GenBank/DDBJ whole genome shotgun (WGS) entry which is preliminary data.</text>
</comment>
<sequence>MPGTTEVRIFGIGSSIVFGVKFGCGFWAGEATEFDVIGSVCLDSFGVGNMGGGMFEVGFRVDGGDGSGGVDDAGCLEIRNHLLDILIICIHHCGEEEFRLKIGTALIPLIGLEQLREEEDRN</sequence>
<name>A0AAD8L5A5_TARER</name>
<accession>A0AAD8L5A5</accession>
<dbReference type="Proteomes" id="UP001229421">
    <property type="component" value="Unassembled WGS sequence"/>
</dbReference>